<dbReference type="EMBL" id="PYGK01000004">
    <property type="protein sequence ID" value="PSL31820.1"/>
    <property type="molecule type" value="Genomic_DNA"/>
</dbReference>
<dbReference type="NCBIfam" id="TIGR00621">
    <property type="entry name" value="ssb"/>
    <property type="match status" value="1"/>
</dbReference>
<evidence type="ECO:0000256" key="1">
    <source>
        <dbReference type="ARBA" id="ARBA00023125"/>
    </source>
</evidence>
<dbReference type="InterPro" id="IPR000424">
    <property type="entry name" value="Primosome_PriB/ssb"/>
</dbReference>
<dbReference type="Proteomes" id="UP000240978">
    <property type="component" value="Unassembled WGS sequence"/>
</dbReference>
<dbReference type="PROSITE" id="PS50935">
    <property type="entry name" value="SSB"/>
    <property type="match status" value="1"/>
</dbReference>
<dbReference type="Gene3D" id="2.40.50.140">
    <property type="entry name" value="Nucleic acid-binding proteins"/>
    <property type="match status" value="1"/>
</dbReference>
<dbReference type="GO" id="GO:0006260">
    <property type="term" value="P:DNA replication"/>
    <property type="evidence" value="ECO:0007669"/>
    <property type="project" value="InterPro"/>
</dbReference>
<gene>
    <name evidence="5" type="ORF">CLV42_104117</name>
</gene>
<reference evidence="5 6" key="1">
    <citation type="submission" date="2018-03" db="EMBL/GenBank/DDBJ databases">
        <title>Genomic Encyclopedia of Archaeal and Bacterial Type Strains, Phase II (KMG-II): from individual species to whole genera.</title>
        <authorList>
            <person name="Goeker M."/>
        </authorList>
    </citation>
    <scope>NUCLEOTIDE SEQUENCE [LARGE SCALE GENOMIC DNA]</scope>
    <source>
        <strain evidence="5 6">DSM 18107</strain>
    </source>
</reference>
<dbReference type="Pfam" id="PF00436">
    <property type="entry name" value="SSB"/>
    <property type="match status" value="1"/>
</dbReference>
<evidence type="ECO:0000313" key="6">
    <source>
        <dbReference type="Proteomes" id="UP000240978"/>
    </source>
</evidence>
<dbReference type="RefSeq" id="WP_106602048.1">
    <property type="nucleotide sequence ID" value="NZ_PYGK01000004.1"/>
</dbReference>
<feature type="region of interest" description="Disordered" evidence="4">
    <location>
        <begin position="103"/>
        <end position="130"/>
    </location>
</feature>
<name>A0A2P8GCW6_9BACT</name>
<protein>
    <recommendedName>
        <fullName evidence="2 3">Single-stranded DNA-binding protein</fullName>
    </recommendedName>
</protein>
<comment type="caution">
    <text evidence="5">The sequence shown here is derived from an EMBL/GenBank/DDBJ whole genome shotgun (WGS) entry which is preliminary data.</text>
</comment>
<accession>A0A2P8GCW6</accession>
<keyword evidence="6" id="KW-1185">Reference proteome</keyword>
<dbReference type="SUPFAM" id="SSF50249">
    <property type="entry name" value="Nucleic acid-binding proteins"/>
    <property type="match status" value="1"/>
</dbReference>
<evidence type="ECO:0000256" key="3">
    <source>
        <dbReference type="RuleBase" id="RU000524"/>
    </source>
</evidence>
<evidence type="ECO:0000313" key="5">
    <source>
        <dbReference type="EMBL" id="PSL31820.1"/>
    </source>
</evidence>
<organism evidence="5 6">
    <name type="scientific">Chitinophaga ginsengisoli</name>
    <dbReference type="NCBI Taxonomy" id="363837"/>
    <lineage>
        <taxon>Bacteria</taxon>
        <taxon>Pseudomonadati</taxon>
        <taxon>Bacteroidota</taxon>
        <taxon>Chitinophagia</taxon>
        <taxon>Chitinophagales</taxon>
        <taxon>Chitinophagaceae</taxon>
        <taxon>Chitinophaga</taxon>
    </lineage>
</organism>
<proteinExistence type="predicted"/>
<dbReference type="AlphaFoldDB" id="A0A2P8GCW6"/>
<dbReference type="GO" id="GO:0003697">
    <property type="term" value="F:single-stranded DNA binding"/>
    <property type="evidence" value="ECO:0007669"/>
    <property type="project" value="InterPro"/>
</dbReference>
<evidence type="ECO:0000256" key="2">
    <source>
        <dbReference type="PIRNR" id="PIRNR002070"/>
    </source>
</evidence>
<keyword evidence="1 2" id="KW-0238">DNA-binding</keyword>
<dbReference type="InterPro" id="IPR012340">
    <property type="entry name" value="NA-bd_OB-fold"/>
</dbReference>
<dbReference type="InterPro" id="IPR011344">
    <property type="entry name" value="ssDNA-bd"/>
</dbReference>
<sequence>MIRLQLIGHLGQDAVQRHVNGKSVLSFRMAHSERYTNKDGVLQEKTIWVDCSLWDREKVGPYLTRGTQVFVDGTPSVEVYVNNQGEQVASLRLRISALKLLNRPRGSGGKELEGEEVATDNADVADDLPF</sequence>
<dbReference type="PIRSF" id="PIRSF002070">
    <property type="entry name" value="SSB"/>
    <property type="match status" value="1"/>
</dbReference>
<evidence type="ECO:0000256" key="4">
    <source>
        <dbReference type="SAM" id="MobiDB-lite"/>
    </source>
</evidence>
<feature type="compositionally biased region" description="Acidic residues" evidence="4">
    <location>
        <begin position="113"/>
        <end position="130"/>
    </location>
</feature>
<dbReference type="OrthoDB" id="957856at2"/>